<accession>A0ABY0CEV9</accession>
<comment type="caution">
    <text evidence="1">The sequence shown here is derived from an EMBL/GenBank/DDBJ whole genome shotgun (WGS) entry which is preliminary data.</text>
</comment>
<reference evidence="1 2" key="1">
    <citation type="submission" date="2018-12" db="EMBL/GenBank/DDBJ databases">
        <title>Legionella sp,whole genome shotgun sequence.</title>
        <authorList>
            <person name="Wu H."/>
        </authorList>
    </citation>
    <scope>NUCLEOTIDE SEQUENCE [LARGE SCALE GENOMIC DNA]</scope>
    <source>
        <strain evidence="2">km489</strain>
    </source>
</reference>
<name>A0ABY0CEV9_9GAMM</name>
<gene>
    <name evidence="1" type="ORF">ELY20_15375</name>
</gene>
<proteinExistence type="predicted"/>
<organism evidence="1 2">
    <name type="scientific">Legionella qingyii</name>
    <dbReference type="NCBI Taxonomy" id="2184757"/>
    <lineage>
        <taxon>Bacteria</taxon>
        <taxon>Pseudomonadati</taxon>
        <taxon>Pseudomonadota</taxon>
        <taxon>Gammaproteobacteria</taxon>
        <taxon>Legionellales</taxon>
        <taxon>Legionellaceae</taxon>
        <taxon>Legionella</taxon>
    </lineage>
</organism>
<protein>
    <submittedName>
        <fullName evidence="1">Uncharacterized protein</fullName>
    </submittedName>
</protein>
<evidence type="ECO:0000313" key="1">
    <source>
        <dbReference type="EMBL" id="RUR19897.1"/>
    </source>
</evidence>
<dbReference type="Proteomes" id="UP000287374">
    <property type="component" value="Unassembled WGS sequence"/>
</dbReference>
<evidence type="ECO:0000313" key="2">
    <source>
        <dbReference type="Proteomes" id="UP000287374"/>
    </source>
</evidence>
<sequence>MFEIYKDNHFIMCYENLNNSSGFTHSLSIKNLITNKTTGMWVDPTHTSTDAKLLDKILRLQLLKQTLTQDAYEHEVACFIERLIENGGYTCLEISSLMKDALRHHKDPQHLFETIKNVDVSYIRNEDIDRFHNIQEMKNSVAEFIKTLTEFIGNLLSVPSDTLVTSILVKFNIYQNPIADDEPNGPINIKSSII</sequence>
<keyword evidence="2" id="KW-1185">Reference proteome</keyword>
<dbReference type="RefSeq" id="WP_126955731.1">
    <property type="nucleotide sequence ID" value="NZ_QHJG01000046.1"/>
</dbReference>
<dbReference type="EMBL" id="RZGX01000026">
    <property type="protein sequence ID" value="RUR19897.1"/>
    <property type="molecule type" value="Genomic_DNA"/>
</dbReference>